<evidence type="ECO:0000313" key="9">
    <source>
        <dbReference type="Proteomes" id="UP000284543"/>
    </source>
</evidence>
<comment type="catalytic activity">
    <reaction evidence="6">
        <text>uridine + phosphate = alpha-D-ribose 1-phosphate + uracil</text>
        <dbReference type="Rhea" id="RHEA:24388"/>
        <dbReference type="ChEBI" id="CHEBI:16704"/>
        <dbReference type="ChEBI" id="CHEBI:17568"/>
        <dbReference type="ChEBI" id="CHEBI:43474"/>
        <dbReference type="ChEBI" id="CHEBI:57720"/>
        <dbReference type="EC" id="2.4.2.3"/>
    </reaction>
</comment>
<dbReference type="AlphaFoldDB" id="A0A412Z0D7"/>
<evidence type="ECO:0000259" key="7">
    <source>
        <dbReference type="Pfam" id="PF01048"/>
    </source>
</evidence>
<evidence type="ECO:0000256" key="4">
    <source>
        <dbReference type="ARBA" id="ARBA00022676"/>
    </source>
</evidence>
<dbReference type="InterPro" id="IPR004402">
    <property type="entry name" value="DeoD-type"/>
</dbReference>
<accession>A0A412Z0D7</accession>
<evidence type="ECO:0000256" key="3">
    <source>
        <dbReference type="ARBA" id="ARBA00021980"/>
    </source>
</evidence>
<dbReference type="GO" id="GO:0005829">
    <property type="term" value="C:cytosol"/>
    <property type="evidence" value="ECO:0007669"/>
    <property type="project" value="TreeGrafter"/>
</dbReference>
<evidence type="ECO:0000256" key="2">
    <source>
        <dbReference type="ARBA" id="ARBA00011888"/>
    </source>
</evidence>
<feature type="domain" description="Nucleoside phosphorylase" evidence="7">
    <location>
        <begin position="16"/>
        <end position="232"/>
    </location>
</feature>
<evidence type="ECO:0000313" key="8">
    <source>
        <dbReference type="EMBL" id="RGV73351.1"/>
    </source>
</evidence>
<evidence type="ECO:0000256" key="1">
    <source>
        <dbReference type="ARBA" id="ARBA00010456"/>
    </source>
</evidence>
<proteinExistence type="inferred from homology"/>
<comment type="similarity">
    <text evidence="1">Belongs to the PNP/UDP phosphorylase family.</text>
</comment>
<dbReference type="PROSITE" id="PS01232">
    <property type="entry name" value="PNP_UDP_1"/>
    <property type="match status" value="1"/>
</dbReference>
<dbReference type="EMBL" id="QRZM01000010">
    <property type="protein sequence ID" value="RGV73351.1"/>
    <property type="molecule type" value="Genomic_DNA"/>
</dbReference>
<dbReference type="GO" id="GO:0006218">
    <property type="term" value="P:uridine catabolic process"/>
    <property type="evidence" value="ECO:0007669"/>
    <property type="project" value="TreeGrafter"/>
</dbReference>
<dbReference type="GO" id="GO:0004850">
    <property type="term" value="F:uridine phosphorylase activity"/>
    <property type="evidence" value="ECO:0007669"/>
    <property type="project" value="UniProtKB-EC"/>
</dbReference>
<keyword evidence="5 8" id="KW-0808">Transferase</keyword>
<dbReference type="GO" id="GO:0004731">
    <property type="term" value="F:purine-nucleoside phosphorylase activity"/>
    <property type="evidence" value="ECO:0007669"/>
    <property type="project" value="InterPro"/>
</dbReference>
<dbReference type="EC" id="2.4.2.3" evidence="2"/>
<dbReference type="NCBIfam" id="NF004489">
    <property type="entry name" value="PRK05819.1"/>
    <property type="match status" value="1"/>
</dbReference>
<protein>
    <recommendedName>
        <fullName evidence="3">Uridine phosphorylase</fullName>
        <ecNumber evidence="2">2.4.2.3</ecNumber>
    </recommendedName>
</protein>
<dbReference type="Proteomes" id="UP000284543">
    <property type="component" value="Unassembled WGS sequence"/>
</dbReference>
<dbReference type="InterPro" id="IPR018016">
    <property type="entry name" value="Nucleoside_phosphorylase_CS"/>
</dbReference>
<dbReference type="Gene3D" id="3.40.50.1580">
    <property type="entry name" value="Nucleoside phosphorylase domain"/>
    <property type="match status" value="1"/>
</dbReference>
<dbReference type="NCBIfam" id="TIGR00107">
    <property type="entry name" value="deoD"/>
    <property type="match status" value="1"/>
</dbReference>
<dbReference type="Pfam" id="PF01048">
    <property type="entry name" value="PNP_UDP_1"/>
    <property type="match status" value="1"/>
</dbReference>
<dbReference type="RefSeq" id="WP_118019288.1">
    <property type="nucleotide sequence ID" value="NZ_CAUHGS010000007.1"/>
</dbReference>
<dbReference type="CDD" id="cd09006">
    <property type="entry name" value="PNP_EcPNPI-like"/>
    <property type="match status" value="1"/>
</dbReference>
<dbReference type="PANTHER" id="PTHR43691">
    <property type="entry name" value="URIDINE PHOSPHORYLASE"/>
    <property type="match status" value="1"/>
</dbReference>
<organism evidence="8 9">
    <name type="scientific">Enterocloster bolteae</name>
    <dbReference type="NCBI Taxonomy" id="208479"/>
    <lineage>
        <taxon>Bacteria</taxon>
        <taxon>Bacillati</taxon>
        <taxon>Bacillota</taxon>
        <taxon>Clostridia</taxon>
        <taxon>Lachnospirales</taxon>
        <taxon>Lachnospiraceae</taxon>
        <taxon>Enterocloster</taxon>
    </lineage>
</organism>
<reference evidence="8 9" key="1">
    <citation type="submission" date="2018-08" db="EMBL/GenBank/DDBJ databases">
        <title>A genome reference for cultivated species of the human gut microbiota.</title>
        <authorList>
            <person name="Zou Y."/>
            <person name="Xue W."/>
            <person name="Luo G."/>
        </authorList>
    </citation>
    <scope>NUCLEOTIDE SEQUENCE [LARGE SCALE GENOMIC DNA]</scope>
    <source>
        <strain evidence="8 9">AF14-18</strain>
    </source>
</reference>
<sequence length="256" mass="27831">MKTFHNEAGPGQIGKAVLMPGDPLRAKYIAETYLTDVFCYNRVRGMNGYTGYYKGKKLSVQGSGMGIPSMGIYAYELYHNYDVDTIIRVGTAGAIHRNVEVGDLVLAMGCCTNSNFPSQYHLPGTFAPIADFGLLEAAAAHARNSHTSFRAGNVYSSDVFYEDCQGEKGQWEKMGVLVQEMETLSLYCTAARAGRRALSMVTVGSSIHHDRALTNEEREQSLDSMIRCALELAAEAAEAAEEAVTADRILAPGYTA</sequence>
<comment type="caution">
    <text evidence="8">The sequence shown here is derived from an EMBL/GenBank/DDBJ whole genome shotgun (WGS) entry which is preliminary data.</text>
</comment>
<dbReference type="PANTHER" id="PTHR43691:SF11">
    <property type="entry name" value="FI09636P-RELATED"/>
    <property type="match status" value="1"/>
</dbReference>
<name>A0A412Z0D7_9FIRM</name>
<gene>
    <name evidence="8" type="primary">deoD</name>
    <name evidence="8" type="ORF">DWW02_21130</name>
</gene>
<dbReference type="InterPro" id="IPR035994">
    <property type="entry name" value="Nucleoside_phosphorylase_sf"/>
</dbReference>
<evidence type="ECO:0000256" key="5">
    <source>
        <dbReference type="ARBA" id="ARBA00022679"/>
    </source>
</evidence>
<keyword evidence="4 8" id="KW-0328">Glycosyltransferase</keyword>
<dbReference type="InterPro" id="IPR000845">
    <property type="entry name" value="Nucleoside_phosphorylase_d"/>
</dbReference>
<dbReference type="SUPFAM" id="SSF53167">
    <property type="entry name" value="Purine and uridine phosphorylases"/>
    <property type="match status" value="1"/>
</dbReference>
<evidence type="ECO:0000256" key="6">
    <source>
        <dbReference type="ARBA" id="ARBA00048447"/>
    </source>
</evidence>